<reference evidence="1" key="1">
    <citation type="journal article" date="2020" name="Nat. Ecol. Evol.">
        <title>Deeply conserved synteny resolves early events in vertebrate evolution.</title>
        <authorList>
            <person name="Simakov O."/>
            <person name="Marletaz F."/>
            <person name="Yue J.X."/>
            <person name="O'Connell B."/>
            <person name="Jenkins J."/>
            <person name="Brandt A."/>
            <person name="Calef R."/>
            <person name="Tung C.H."/>
            <person name="Huang T.K."/>
            <person name="Schmutz J."/>
            <person name="Satoh N."/>
            <person name="Yu J.K."/>
            <person name="Putnam N.H."/>
            <person name="Green R.E."/>
            <person name="Rokhsar D.S."/>
        </authorList>
    </citation>
    <scope>NUCLEOTIDE SEQUENCE [LARGE SCALE GENOMIC DNA]</scope>
    <source>
        <strain evidence="1">S238N-H82</strain>
    </source>
</reference>
<organism evidence="1 2">
    <name type="scientific">Branchiostoma floridae</name>
    <name type="common">Florida lancelet</name>
    <name type="synonym">Amphioxus</name>
    <dbReference type="NCBI Taxonomy" id="7739"/>
    <lineage>
        <taxon>Eukaryota</taxon>
        <taxon>Metazoa</taxon>
        <taxon>Chordata</taxon>
        <taxon>Cephalochordata</taxon>
        <taxon>Leptocardii</taxon>
        <taxon>Amphioxiformes</taxon>
        <taxon>Branchiostomatidae</taxon>
        <taxon>Branchiostoma</taxon>
    </lineage>
</organism>
<dbReference type="AlphaFoldDB" id="A0A9J7L579"/>
<sequence>MPAVFSKELDLESLRFTVRNIYTPFGHQCRRCKHPLRLSDVDSHNFHLRCPKCYTTMWCIRDGCGLCVYELGRPFVNKADVRTVPVDTHNFHLRCPKCYATMWCITDGCGLCVNELGRPFVNKADVRTVHMSV</sequence>
<dbReference type="GeneID" id="118415271"/>
<proteinExistence type="predicted"/>
<accession>A0A9J7L579</accession>
<reference evidence="2" key="2">
    <citation type="submission" date="2025-08" db="UniProtKB">
        <authorList>
            <consortium name="RefSeq"/>
        </authorList>
    </citation>
    <scope>IDENTIFICATION</scope>
    <source>
        <strain evidence="2">S238N-H82</strain>
        <tissue evidence="2">Testes</tissue>
    </source>
</reference>
<evidence type="ECO:0000313" key="1">
    <source>
        <dbReference type="Proteomes" id="UP000001554"/>
    </source>
</evidence>
<protein>
    <submittedName>
        <fullName evidence="2">Uncharacterized protein LOC118415271</fullName>
    </submittedName>
</protein>
<name>A0A9J7L579_BRAFL</name>
<dbReference type="Proteomes" id="UP000001554">
    <property type="component" value="Chromosome 5"/>
</dbReference>
<evidence type="ECO:0000313" key="2">
    <source>
        <dbReference type="RefSeq" id="XP_035675623.1"/>
    </source>
</evidence>
<dbReference type="KEGG" id="bfo:118415271"/>
<dbReference type="RefSeq" id="XP_035675623.1">
    <property type="nucleotide sequence ID" value="XM_035819730.1"/>
</dbReference>
<gene>
    <name evidence="2" type="primary">LOC118415271</name>
</gene>
<dbReference type="OrthoDB" id="10408020at2759"/>
<keyword evidence="1" id="KW-1185">Reference proteome</keyword>